<dbReference type="EMBL" id="BAABRL010000008">
    <property type="protein sequence ID" value="GAA5496480.1"/>
    <property type="molecule type" value="Genomic_DNA"/>
</dbReference>
<gene>
    <name evidence="2" type="ORF">Rhal01_02664</name>
</gene>
<dbReference type="PANTHER" id="PTHR12788">
    <property type="entry name" value="PROTEIN-TYROSINE SULFOTRANSFERASE 2"/>
    <property type="match status" value="1"/>
</dbReference>
<protein>
    <recommendedName>
        <fullName evidence="4">Sulfotransferase family protein</fullName>
    </recommendedName>
</protein>
<dbReference type="RefSeq" id="WP_346189149.1">
    <property type="nucleotide sequence ID" value="NZ_BAABRL010000008.1"/>
</dbReference>
<dbReference type="InterPro" id="IPR011990">
    <property type="entry name" value="TPR-like_helical_dom_sf"/>
</dbReference>
<organism evidence="2 3">
    <name type="scientific">Rubritalea halochordaticola</name>
    <dbReference type="NCBI Taxonomy" id="714537"/>
    <lineage>
        <taxon>Bacteria</taxon>
        <taxon>Pseudomonadati</taxon>
        <taxon>Verrucomicrobiota</taxon>
        <taxon>Verrucomicrobiia</taxon>
        <taxon>Verrucomicrobiales</taxon>
        <taxon>Rubritaleaceae</taxon>
        <taxon>Rubritalea</taxon>
    </lineage>
</organism>
<dbReference type="Pfam" id="PF13469">
    <property type="entry name" value="Sulfotransfer_3"/>
    <property type="match status" value="1"/>
</dbReference>
<dbReference type="InterPro" id="IPR027417">
    <property type="entry name" value="P-loop_NTPase"/>
</dbReference>
<keyword evidence="3" id="KW-1185">Reference proteome</keyword>
<evidence type="ECO:0000313" key="3">
    <source>
        <dbReference type="Proteomes" id="UP001424741"/>
    </source>
</evidence>
<name>A0ABP9V380_9BACT</name>
<proteinExistence type="predicted"/>
<dbReference type="SUPFAM" id="SSF48452">
    <property type="entry name" value="TPR-like"/>
    <property type="match status" value="1"/>
</dbReference>
<accession>A0ABP9V380</accession>
<dbReference type="Proteomes" id="UP001424741">
    <property type="component" value="Unassembled WGS sequence"/>
</dbReference>
<evidence type="ECO:0008006" key="4">
    <source>
        <dbReference type="Google" id="ProtNLM"/>
    </source>
</evidence>
<reference evidence="2 3" key="1">
    <citation type="submission" date="2024-02" db="EMBL/GenBank/DDBJ databases">
        <title>Rubritalea halochordaticola NBRC 107102.</title>
        <authorList>
            <person name="Ichikawa N."/>
            <person name="Katano-Makiyama Y."/>
            <person name="Hidaka K."/>
        </authorList>
    </citation>
    <scope>NUCLEOTIDE SEQUENCE [LARGE SCALE GENOMIC DNA]</scope>
    <source>
        <strain evidence="2 3">NBRC 107102</strain>
    </source>
</reference>
<comment type="caution">
    <text evidence="2">The sequence shown here is derived from an EMBL/GenBank/DDBJ whole genome shotgun (WGS) entry which is preliminary data.</text>
</comment>
<dbReference type="SUPFAM" id="SSF52540">
    <property type="entry name" value="P-loop containing nucleoside triphosphate hydrolases"/>
    <property type="match status" value="1"/>
</dbReference>
<evidence type="ECO:0000256" key="1">
    <source>
        <dbReference type="ARBA" id="ARBA00022679"/>
    </source>
</evidence>
<sequence length="501" mass="56882">MMHESVQAALLAGDVSGAVQAWKQHPSPKPDAVIEFASTLFHLYYFDQAQDVFLNLLENETSSKEQLLAVAKLWFGMGRYAVAARYTEKALATGPADADLISMHASCLSRSGNDEDAIELLEHALEAHPGHARNVRLLSHLKRTAGDLGGSRQLLEQCLSEYPSPDDWRLHYELGYVLDRCGEYGQAISCLKNAKNQLTPEAQKHQQAWQLTSQRQWQCTQLLGKSRLEAWGRGSSEFQTVLMAGFPRSGTTLLETILSRHPCCVGTDETGILASQFRDPLVMQAPSAQAAIDELDSFEPEDLQIGRQEYLRCTEAYIGEALNGRILIEKEPLLTAELHVPLRLFPDCKILMPLRDPRDVVISFYFTIVPLAANSVASHSLEDSCRYYAEVMRHWLYLRKHLPQERWMEIRYEDLLSDPEAKTQELTSFLGIEWTADLLDSRKNSGKAVSTPTYSDVSKPLYQRSRERWRHYERELSPHLHLLEPYLEAFGYGELHSQTNY</sequence>
<dbReference type="Gene3D" id="3.40.50.300">
    <property type="entry name" value="P-loop containing nucleotide triphosphate hydrolases"/>
    <property type="match status" value="1"/>
</dbReference>
<dbReference type="InterPro" id="IPR026634">
    <property type="entry name" value="TPST-like"/>
</dbReference>
<keyword evidence="1" id="KW-0808">Transferase</keyword>
<dbReference type="Pfam" id="PF14559">
    <property type="entry name" value="TPR_19"/>
    <property type="match status" value="1"/>
</dbReference>
<dbReference type="Gene3D" id="1.25.40.10">
    <property type="entry name" value="Tetratricopeptide repeat domain"/>
    <property type="match status" value="1"/>
</dbReference>
<evidence type="ECO:0000313" key="2">
    <source>
        <dbReference type="EMBL" id="GAA5496480.1"/>
    </source>
</evidence>
<dbReference type="PANTHER" id="PTHR12788:SF10">
    <property type="entry name" value="PROTEIN-TYROSINE SULFOTRANSFERASE"/>
    <property type="match status" value="1"/>
</dbReference>